<dbReference type="InterPro" id="IPR001478">
    <property type="entry name" value="PDZ"/>
</dbReference>
<organism evidence="4">
    <name type="scientific">Thermus islandicus</name>
    <dbReference type="NCBI Taxonomy" id="540988"/>
    <lineage>
        <taxon>Bacteria</taxon>
        <taxon>Thermotogati</taxon>
        <taxon>Deinococcota</taxon>
        <taxon>Deinococci</taxon>
        <taxon>Thermales</taxon>
        <taxon>Thermaceae</taxon>
        <taxon>Thermus</taxon>
    </lineage>
</organism>
<dbReference type="Pfam" id="PF13180">
    <property type="entry name" value="PDZ_2"/>
    <property type="match status" value="1"/>
</dbReference>
<dbReference type="CDD" id="cd06779">
    <property type="entry name" value="cpPDZ_Deg_HtrA-like"/>
    <property type="match status" value="1"/>
</dbReference>
<reference evidence="4" key="1">
    <citation type="journal article" date="2020" name="mSystems">
        <title>Genome- and Community-Level Interaction Insights into Carbon Utilization and Element Cycling Functions of Hydrothermarchaeota in Hydrothermal Sediment.</title>
        <authorList>
            <person name="Zhou Z."/>
            <person name="Liu Y."/>
            <person name="Xu W."/>
            <person name="Pan J."/>
            <person name="Luo Z.H."/>
            <person name="Li M."/>
        </authorList>
    </citation>
    <scope>NUCLEOTIDE SEQUENCE [LARGE SCALE GENOMIC DNA]</scope>
    <source>
        <strain evidence="4">SpSt-189</strain>
    </source>
</reference>
<gene>
    <name evidence="4" type="ORF">ENP09_06940</name>
</gene>
<dbReference type="SMART" id="SM00228">
    <property type="entry name" value="PDZ"/>
    <property type="match status" value="1"/>
</dbReference>
<dbReference type="EMBL" id="DSHZ01000332">
    <property type="protein sequence ID" value="HEO42585.1"/>
    <property type="molecule type" value="Genomic_DNA"/>
</dbReference>
<dbReference type="SUPFAM" id="SSF50156">
    <property type="entry name" value="PDZ domain-like"/>
    <property type="match status" value="1"/>
</dbReference>
<protein>
    <submittedName>
        <fullName evidence="4">Serine protease</fullName>
    </submittedName>
</protein>
<dbReference type="Gene3D" id="2.40.10.120">
    <property type="match status" value="1"/>
</dbReference>
<comment type="caution">
    <text evidence="4">The sequence shown here is derived from an EMBL/GenBank/DDBJ whole genome shotgun (WGS) entry which is preliminary data.</text>
</comment>
<dbReference type="PANTHER" id="PTHR43343">
    <property type="entry name" value="PEPTIDASE S12"/>
    <property type="match status" value="1"/>
</dbReference>
<evidence type="ECO:0000313" key="4">
    <source>
        <dbReference type="EMBL" id="HEO42585.1"/>
    </source>
</evidence>
<dbReference type="InterPro" id="IPR001940">
    <property type="entry name" value="Peptidase_S1C"/>
</dbReference>
<keyword evidence="1 4" id="KW-0645">Protease</keyword>
<dbReference type="InterPro" id="IPR051201">
    <property type="entry name" value="Chloro_Bact_Ser_Proteases"/>
</dbReference>
<proteinExistence type="predicted"/>
<evidence type="ECO:0000256" key="1">
    <source>
        <dbReference type="ARBA" id="ARBA00022670"/>
    </source>
</evidence>
<dbReference type="InterPro" id="IPR036034">
    <property type="entry name" value="PDZ_sf"/>
</dbReference>
<dbReference type="Gene3D" id="2.30.42.10">
    <property type="match status" value="1"/>
</dbReference>
<evidence type="ECO:0000256" key="2">
    <source>
        <dbReference type="ARBA" id="ARBA00022801"/>
    </source>
</evidence>
<dbReference type="PROSITE" id="PS50106">
    <property type="entry name" value="PDZ"/>
    <property type="match status" value="1"/>
</dbReference>
<sequence length="335" mass="36104">MARLRPLLWLGPLGLALWLFWTHPPDVLWAERAQAPSERLQEVYTRLHPAVVQVQDGEGGRGTAFFYAPRLLLTAYHVVAEGGPFALLLADGRRVEARVMGFHEPFDLAVLEAVGEAAPRTLPLELSRPPRVGEALLHIGNGRGQFLAPRYGRVTRLGASPSPFLPPSLVETSLPLAPGDSGGPVLDAAGRALGVAVAIGQTEEGFRSYFTPLFGRQGVLADLERGGRSYWPYLGLRGPRALTPELARELGLPPGGVLVGEVVPGGAAHRAGLKGLESGGVPDVILEVNGVPVNSFEDLLREVRRHQVGERIRLTVRRESQVFQVEAVLAPFPGR</sequence>
<dbReference type="PANTHER" id="PTHR43343:SF3">
    <property type="entry name" value="PROTEASE DO-LIKE 8, CHLOROPLASTIC"/>
    <property type="match status" value="1"/>
</dbReference>
<evidence type="ECO:0000259" key="3">
    <source>
        <dbReference type="PROSITE" id="PS50106"/>
    </source>
</evidence>
<dbReference type="SUPFAM" id="SSF50494">
    <property type="entry name" value="Trypsin-like serine proteases"/>
    <property type="match status" value="1"/>
</dbReference>
<name>A0A831UHG5_9DEIN</name>
<dbReference type="AlphaFoldDB" id="A0A831UHG5"/>
<dbReference type="Pfam" id="PF13365">
    <property type="entry name" value="Trypsin_2"/>
    <property type="match status" value="1"/>
</dbReference>
<dbReference type="GO" id="GO:0006508">
    <property type="term" value="P:proteolysis"/>
    <property type="evidence" value="ECO:0007669"/>
    <property type="project" value="UniProtKB-KW"/>
</dbReference>
<accession>A0A831UHG5</accession>
<keyword evidence="2" id="KW-0378">Hydrolase</keyword>
<feature type="domain" description="PDZ" evidence="3">
    <location>
        <begin position="220"/>
        <end position="320"/>
    </location>
</feature>
<dbReference type="PRINTS" id="PR00834">
    <property type="entry name" value="PROTEASES2C"/>
</dbReference>
<dbReference type="InterPro" id="IPR009003">
    <property type="entry name" value="Peptidase_S1_PA"/>
</dbReference>
<dbReference type="GO" id="GO:0004252">
    <property type="term" value="F:serine-type endopeptidase activity"/>
    <property type="evidence" value="ECO:0007669"/>
    <property type="project" value="InterPro"/>
</dbReference>